<dbReference type="SUPFAM" id="SSF52304">
    <property type="entry name" value="Type II 3-dehydroquinate dehydratase"/>
    <property type="match status" value="1"/>
</dbReference>
<evidence type="ECO:0000256" key="1">
    <source>
        <dbReference type="ARBA" id="ARBA00001864"/>
    </source>
</evidence>
<feature type="binding site" evidence="9 11">
    <location>
        <position position="77"/>
    </location>
    <ligand>
        <name>substrate</name>
    </ligand>
</feature>
<reference evidence="14" key="1">
    <citation type="submission" date="2010-08" db="EMBL/GenBank/DDBJ databases">
        <title>Genome sequence of Parvularcula bermudensis HTCC2503.</title>
        <authorList>
            <person name="Kang D.-M."/>
            <person name="Oh H.-M."/>
            <person name="Cho J.-C."/>
        </authorList>
    </citation>
    <scope>NUCLEOTIDE SEQUENCE [LARGE SCALE GENOMIC DNA]</scope>
    <source>
        <strain evidence="14">ATCC BAA-594 / HTCC2503 / KCTC 12087</strain>
    </source>
</reference>
<evidence type="ECO:0000313" key="14">
    <source>
        <dbReference type="Proteomes" id="UP000001302"/>
    </source>
</evidence>
<evidence type="ECO:0000256" key="3">
    <source>
        <dbReference type="ARBA" id="ARBA00004902"/>
    </source>
</evidence>
<keyword evidence="7 9" id="KW-0057">Aromatic amino acid biosynthesis</keyword>
<dbReference type="EC" id="4.2.1.10" evidence="6 9"/>
<dbReference type="NCBIfam" id="NF003805">
    <property type="entry name" value="PRK05395.1-2"/>
    <property type="match status" value="1"/>
</dbReference>
<evidence type="ECO:0000256" key="7">
    <source>
        <dbReference type="ARBA" id="ARBA00023141"/>
    </source>
</evidence>
<dbReference type="UniPathway" id="UPA00053">
    <property type="reaction ID" value="UER00086"/>
</dbReference>
<gene>
    <name evidence="9" type="primary">aroQ</name>
    <name evidence="13" type="ordered locus">PB2503_07177</name>
</gene>
<accession>E0TEC6</accession>
<comment type="pathway">
    <text evidence="3 9">Metabolic intermediate biosynthesis; chorismate biosynthesis; chorismate from D-erythrose 4-phosphate and phosphoenolpyruvate: step 3/7.</text>
</comment>
<reference evidence="13 14" key="2">
    <citation type="journal article" date="2011" name="J. Bacteriol.">
        <title>Complete genome sequence of strain HTCC2503T of Parvularcula bermudensis, the type species of the order "Parvularculales" in the class Alphaproteobacteria.</title>
        <authorList>
            <person name="Oh H.M."/>
            <person name="Kang I."/>
            <person name="Vergin K.L."/>
            <person name="Kang D."/>
            <person name="Rhee K.H."/>
            <person name="Giovannoni S.J."/>
            <person name="Cho J.C."/>
        </authorList>
    </citation>
    <scope>NUCLEOTIDE SEQUENCE [LARGE SCALE GENOMIC DNA]</scope>
    <source>
        <strain evidence="14">ATCC BAA-594 / HTCC2503 / KCTC 12087</strain>
    </source>
</reference>
<feature type="binding site" evidence="9 11">
    <location>
        <position position="84"/>
    </location>
    <ligand>
        <name>substrate</name>
    </ligand>
</feature>
<dbReference type="HAMAP" id="MF_00169">
    <property type="entry name" value="AroQ"/>
    <property type="match status" value="1"/>
</dbReference>
<evidence type="ECO:0000256" key="8">
    <source>
        <dbReference type="ARBA" id="ARBA00023239"/>
    </source>
</evidence>
<dbReference type="Proteomes" id="UP000001302">
    <property type="component" value="Chromosome"/>
</dbReference>
<dbReference type="Pfam" id="PF01220">
    <property type="entry name" value="DHquinase_II"/>
    <property type="match status" value="1"/>
</dbReference>
<dbReference type="KEGG" id="pbr:PB2503_07177"/>
<evidence type="ECO:0000256" key="10">
    <source>
        <dbReference type="PIRSR" id="PIRSR001399-1"/>
    </source>
</evidence>
<dbReference type="PANTHER" id="PTHR21272:SF3">
    <property type="entry name" value="CATABOLIC 3-DEHYDROQUINASE"/>
    <property type="match status" value="1"/>
</dbReference>
<evidence type="ECO:0000256" key="4">
    <source>
        <dbReference type="ARBA" id="ARBA00011037"/>
    </source>
</evidence>
<keyword evidence="14" id="KW-1185">Reference proteome</keyword>
<feature type="site" description="Transition state stabilizer" evidence="9 12">
    <location>
        <position position="17"/>
    </location>
</feature>
<feature type="active site" description="Proton acceptor" evidence="9 10">
    <location>
        <position position="22"/>
    </location>
</feature>
<dbReference type="InterPro" id="IPR001874">
    <property type="entry name" value="DHquinase_II"/>
</dbReference>
<comment type="subunit">
    <text evidence="5 9">Homododecamer.</text>
</comment>
<comment type="function">
    <text evidence="2 9">Catalyzes a trans-dehydration via an enolate intermediate.</text>
</comment>
<dbReference type="GO" id="GO:0009423">
    <property type="term" value="P:chorismate biosynthetic process"/>
    <property type="evidence" value="ECO:0007669"/>
    <property type="project" value="UniProtKB-UniRule"/>
</dbReference>
<dbReference type="PANTHER" id="PTHR21272">
    <property type="entry name" value="CATABOLIC 3-DEHYDROQUINASE"/>
    <property type="match status" value="1"/>
</dbReference>
<dbReference type="HOGENOM" id="CLU_090968_2_0_5"/>
<feature type="binding site" evidence="9 11">
    <location>
        <begin position="98"/>
        <end position="99"/>
    </location>
    <ligand>
        <name>substrate</name>
    </ligand>
</feature>
<dbReference type="RefSeq" id="WP_013300475.1">
    <property type="nucleotide sequence ID" value="NC_014414.1"/>
</dbReference>
<keyword evidence="9" id="KW-0028">Amino-acid biosynthesis</keyword>
<dbReference type="GO" id="GO:0008652">
    <property type="term" value="P:amino acid biosynthetic process"/>
    <property type="evidence" value="ECO:0007669"/>
    <property type="project" value="UniProtKB-KW"/>
</dbReference>
<feature type="active site" description="Proton donor" evidence="9 10">
    <location>
        <position position="97"/>
    </location>
</feature>
<dbReference type="NCBIfam" id="TIGR01088">
    <property type="entry name" value="aroQ"/>
    <property type="match status" value="1"/>
</dbReference>
<dbReference type="EMBL" id="CP002156">
    <property type="protein sequence ID" value="ADM09501.1"/>
    <property type="molecule type" value="Genomic_DNA"/>
</dbReference>
<name>E0TEC6_PARBH</name>
<comment type="similarity">
    <text evidence="4 9">Belongs to the type-II 3-dehydroquinase family.</text>
</comment>
<protein>
    <recommendedName>
        <fullName evidence="6 9">3-dehydroquinate dehydratase</fullName>
        <shortName evidence="9">3-dehydroquinase</shortName>
        <ecNumber evidence="6 9">4.2.1.10</ecNumber>
    </recommendedName>
    <alternativeName>
        <fullName evidence="9">Type II DHQase</fullName>
    </alternativeName>
</protein>
<comment type="catalytic activity">
    <reaction evidence="1 9">
        <text>3-dehydroquinate = 3-dehydroshikimate + H2O</text>
        <dbReference type="Rhea" id="RHEA:21096"/>
        <dbReference type="ChEBI" id="CHEBI:15377"/>
        <dbReference type="ChEBI" id="CHEBI:16630"/>
        <dbReference type="ChEBI" id="CHEBI:32364"/>
        <dbReference type="EC" id="4.2.1.10"/>
    </reaction>
</comment>
<dbReference type="InterPro" id="IPR018509">
    <property type="entry name" value="DHquinase_II_CS"/>
</dbReference>
<keyword evidence="8 9" id="KW-0456">Lyase</keyword>
<feature type="binding site" evidence="9 11">
    <location>
        <position position="108"/>
    </location>
    <ligand>
        <name>substrate</name>
    </ligand>
</feature>
<dbReference type="Gene3D" id="3.40.50.9100">
    <property type="entry name" value="Dehydroquinase, class II"/>
    <property type="match status" value="1"/>
</dbReference>
<dbReference type="GO" id="GO:0003855">
    <property type="term" value="F:3-dehydroquinate dehydratase activity"/>
    <property type="evidence" value="ECO:0007669"/>
    <property type="project" value="UniProtKB-UniRule"/>
</dbReference>
<dbReference type="CDD" id="cd00466">
    <property type="entry name" value="DHQase_II"/>
    <property type="match status" value="1"/>
</dbReference>
<dbReference type="OrthoDB" id="9790793at2"/>
<dbReference type="GO" id="GO:0009073">
    <property type="term" value="P:aromatic amino acid family biosynthetic process"/>
    <property type="evidence" value="ECO:0007669"/>
    <property type="project" value="UniProtKB-KW"/>
</dbReference>
<dbReference type="STRING" id="314260.PB2503_07177"/>
<dbReference type="AlphaFoldDB" id="E0TEC6"/>
<evidence type="ECO:0000256" key="2">
    <source>
        <dbReference type="ARBA" id="ARBA00003924"/>
    </source>
</evidence>
<proteinExistence type="inferred from homology"/>
<dbReference type="NCBIfam" id="NF003806">
    <property type="entry name" value="PRK05395.1-3"/>
    <property type="match status" value="1"/>
</dbReference>
<feature type="binding site" evidence="9 11">
    <location>
        <position position="71"/>
    </location>
    <ligand>
        <name>substrate</name>
    </ligand>
</feature>
<evidence type="ECO:0000313" key="13">
    <source>
        <dbReference type="EMBL" id="ADM09501.1"/>
    </source>
</evidence>
<evidence type="ECO:0000256" key="5">
    <source>
        <dbReference type="ARBA" id="ARBA00011193"/>
    </source>
</evidence>
<evidence type="ECO:0000256" key="11">
    <source>
        <dbReference type="PIRSR" id="PIRSR001399-2"/>
    </source>
</evidence>
<dbReference type="GO" id="GO:0019631">
    <property type="term" value="P:quinate catabolic process"/>
    <property type="evidence" value="ECO:0007669"/>
    <property type="project" value="TreeGrafter"/>
</dbReference>
<dbReference type="PIRSF" id="PIRSF001399">
    <property type="entry name" value="DHquinase_II"/>
    <property type="match status" value="1"/>
</dbReference>
<evidence type="ECO:0000256" key="12">
    <source>
        <dbReference type="PIRSR" id="PIRSR001399-3"/>
    </source>
</evidence>
<dbReference type="eggNOG" id="COG0757">
    <property type="taxonomic scope" value="Bacteria"/>
</dbReference>
<evidence type="ECO:0000256" key="6">
    <source>
        <dbReference type="ARBA" id="ARBA00012060"/>
    </source>
</evidence>
<dbReference type="NCBIfam" id="NF003807">
    <property type="entry name" value="PRK05395.1-4"/>
    <property type="match status" value="1"/>
</dbReference>
<sequence length="150" mass="15826">MKISILNGPNLNLLGTREPSIYGHQTLSDIEAMVAAHAPGHEIEFFQTNREGELVDAIQGAAREADALILNAAAYTHTSIAIHDSLKAASLPKVEVHLSNPAAREAFRHHSYVSPVVDVVIAGAGPVGYCLAVDAVLALAERRAAATENA</sequence>
<evidence type="ECO:0000256" key="9">
    <source>
        <dbReference type="HAMAP-Rule" id="MF_00169"/>
    </source>
</evidence>
<dbReference type="InterPro" id="IPR036441">
    <property type="entry name" value="DHquinase_II_sf"/>
</dbReference>
<organism evidence="13 14">
    <name type="scientific">Parvularcula bermudensis (strain ATCC BAA-594 / HTCC2503 / KCTC 12087)</name>
    <dbReference type="NCBI Taxonomy" id="314260"/>
    <lineage>
        <taxon>Bacteria</taxon>
        <taxon>Pseudomonadati</taxon>
        <taxon>Pseudomonadota</taxon>
        <taxon>Alphaproteobacteria</taxon>
        <taxon>Parvularculales</taxon>
        <taxon>Parvularculaceae</taxon>
        <taxon>Parvularcula</taxon>
    </lineage>
</organism>
<dbReference type="PROSITE" id="PS01029">
    <property type="entry name" value="DEHYDROQUINASE_II"/>
    <property type="match status" value="1"/>
</dbReference>